<name>A0ABM8AHX7_9DEIO</name>
<dbReference type="Gene3D" id="3.30.460.10">
    <property type="entry name" value="Beta Polymerase, domain 2"/>
    <property type="match status" value="1"/>
</dbReference>
<evidence type="ECO:0000259" key="2">
    <source>
        <dbReference type="Pfam" id="PF01909"/>
    </source>
</evidence>
<dbReference type="EMBL" id="AP026561">
    <property type="protein sequence ID" value="BDP43408.1"/>
    <property type="molecule type" value="Genomic_DNA"/>
</dbReference>
<keyword evidence="5" id="KW-1185">Reference proteome</keyword>
<evidence type="ECO:0000256" key="1">
    <source>
        <dbReference type="ARBA" id="ARBA00022679"/>
    </source>
</evidence>
<dbReference type="SUPFAM" id="SSF81301">
    <property type="entry name" value="Nucleotidyltransferase"/>
    <property type="match status" value="1"/>
</dbReference>
<dbReference type="RefSeq" id="WP_264777889.1">
    <property type="nucleotide sequence ID" value="NZ_AP026561.1"/>
</dbReference>
<reference evidence="4" key="1">
    <citation type="submission" date="2022-07" db="EMBL/GenBank/DDBJ databases">
        <title>Complete Genome Sequence of the Radioresistant Bacterium Deinococcus aetherius ST0316, Isolated from the Air Dust collected in Lower Stratosphere above Japan.</title>
        <authorList>
            <person name="Satoh K."/>
            <person name="Hagiwara K."/>
            <person name="Katsumata K."/>
            <person name="Kubo A."/>
            <person name="Yokobori S."/>
            <person name="Yamagishi A."/>
            <person name="Oono Y."/>
            <person name="Narumi I."/>
        </authorList>
    </citation>
    <scope>NUCLEOTIDE SEQUENCE</scope>
    <source>
        <strain evidence="4">ST0316</strain>
        <plasmid evidence="4">pDAETH-1</plasmid>
    </source>
</reference>
<feature type="domain" description="Adenylyltransferase AadA C-terminal" evidence="3">
    <location>
        <begin position="150"/>
        <end position="238"/>
    </location>
</feature>
<keyword evidence="4" id="KW-0614">Plasmid</keyword>
<evidence type="ECO:0000313" key="4">
    <source>
        <dbReference type="EMBL" id="BDP43408.1"/>
    </source>
</evidence>
<dbReference type="Pfam" id="PF13427">
    <property type="entry name" value="AadA_C"/>
    <property type="match status" value="1"/>
</dbReference>
<dbReference type="CDD" id="cd05403">
    <property type="entry name" value="NT_KNTase_like"/>
    <property type="match status" value="1"/>
</dbReference>
<accession>A0ABM8AHX7</accession>
<organism evidence="4 5">
    <name type="scientific">Deinococcus aetherius</name>
    <dbReference type="NCBI Taxonomy" id="200252"/>
    <lineage>
        <taxon>Bacteria</taxon>
        <taxon>Thermotogati</taxon>
        <taxon>Deinococcota</taxon>
        <taxon>Deinococci</taxon>
        <taxon>Deinococcales</taxon>
        <taxon>Deinococcaceae</taxon>
        <taxon>Deinococcus</taxon>
    </lineage>
</organism>
<proteinExistence type="predicted"/>
<dbReference type="InterPro" id="IPR002934">
    <property type="entry name" value="Polymerase_NTP_transf_dom"/>
</dbReference>
<feature type="domain" description="Polymerase nucleotidyl transferase" evidence="2">
    <location>
        <begin position="33"/>
        <end position="66"/>
    </location>
</feature>
<dbReference type="Pfam" id="PF01909">
    <property type="entry name" value="NTP_transf_2"/>
    <property type="match status" value="1"/>
</dbReference>
<dbReference type="InterPro" id="IPR043519">
    <property type="entry name" value="NT_sf"/>
</dbReference>
<sequence length="262" mass="29021">MPLPENDPRLTPEVRAMLDALVSGVRAALEDNLVGVYLRGSLALGDFDPESSDIDFLVVTGRPVSDDQFAALADLHARLAVLENPYAGHLEGSYIDRAALRHFGPHERRHPTVGSDWAFSRGEHGADWVLERWIVRERGVTLLGPDPGTLVGPISPEDLRASVREALRWWASQPDEPAWLRRRSYQAFAVQTMCRALFTLLTGELPSKPRAVAWALGALPQPWRALVGRSRAWHLDDTPDPGTLPEVMRFVRWTAGEGEAAS</sequence>
<evidence type="ECO:0000313" key="5">
    <source>
        <dbReference type="Proteomes" id="UP001064971"/>
    </source>
</evidence>
<gene>
    <name evidence="4" type="ORF">DAETH_33770</name>
</gene>
<geneLocation type="plasmid" evidence="4 5">
    <name>pDAETH-1</name>
</geneLocation>
<keyword evidence="1" id="KW-0808">Transferase</keyword>
<protein>
    <submittedName>
        <fullName evidence="4">Streptomycin 3''-adenylyltransferase</fullName>
    </submittedName>
</protein>
<dbReference type="InterPro" id="IPR025184">
    <property type="entry name" value="AadA_C"/>
</dbReference>
<dbReference type="Proteomes" id="UP001064971">
    <property type="component" value="Plasmid pDAETH-1"/>
</dbReference>
<evidence type="ECO:0000259" key="3">
    <source>
        <dbReference type="Pfam" id="PF13427"/>
    </source>
</evidence>